<gene>
    <name evidence="1" type="ORF">ENV67_05805</name>
</gene>
<comment type="caution">
    <text evidence="1">The sequence shown here is derived from an EMBL/GenBank/DDBJ whole genome shotgun (WGS) entry which is preliminary data.</text>
</comment>
<evidence type="ECO:0000313" key="1">
    <source>
        <dbReference type="EMBL" id="HGW92037.1"/>
    </source>
</evidence>
<proteinExistence type="predicted"/>
<name>A0A7C4U7K6_UNCW3</name>
<organism evidence="1">
    <name type="scientific">candidate division WOR-3 bacterium</name>
    <dbReference type="NCBI Taxonomy" id="2052148"/>
    <lineage>
        <taxon>Bacteria</taxon>
        <taxon>Bacteria division WOR-3</taxon>
    </lineage>
</organism>
<accession>A0A7C4U7K6</accession>
<protein>
    <submittedName>
        <fullName evidence="1">Uncharacterized protein</fullName>
    </submittedName>
</protein>
<sequence>MVLLFIGVVNMSGVCNIPHIFWVSDVINIGKRGSEFFSLNIEYRESQTDQFHINFFVKKDNVNVITGKTEPFILNPYENITITPSSFNTERFRIQDVEIETSIDTLKRIILSTGRLPQGNYILRFELVREVSSEIVAYWECPFEIVEETPVEGISPGVPFGAPLVTVNENPVFTWTGKCDSFRITIGLIVNFDLSPDEILEKYKILEKDFSKNTFMFSYPREFPPLTPGNYIWRVTGFLKTTSGINKVYSMPLCFKIEDLSSDEILRIITKKLGNNNEIIRELKEKGYKSTGSILLDSKPITIEEFKRIILKTDVKVKEARLK</sequence>
<dbReference type="EMBL" id="DTHG01000075">
    <property type="protein sequence ID" value="HGW92037.1"/>
    <property type="molecule type" value="Genomic_DNA"/>
</dbReference>
<dbReference type="AlphaFoldDB" id="A0A7C4U7K6"/>
<reference evidence="1" key="1">
    <citation type="journal article" date="2020" name="mSystems">
        <title>Genome- and Community-Level Interaction Insights into Carbon Utilization and Element Cycling Functions of Hydrothermarchaeota in Hydrothermal Sediment.</title>
        <authorList>
            <person name="Zhou Z."/>
            <person name="Liu Y."/>
            <person name="Xu W."/>
            <person name="Pan J."/>
            <person name="Luo Z.H."/>
            <person name="Li M."/>
        </authorList>
    </citation>
    <scope>NUCLEOTIDE SEQUENCE [LARGE SCALE GENOMIC DNA]</scope>
    <source>
        <strain evidence="1">SpSt-780</strain>
    </source>
</reference>